<keyword evidence="3" id="KW-1185">Reference proteome</keyword>
<dbReference type="AlphaFoldDB" id="A0A3N4I6J8"/>
<protein>
    <recommendedName>
        <fullName evidence="4">Malate dehydrogenase</fullName>
    </recommendedName>
</protein>
<organism evidence="2 3">
    <name type="scientific">Ascobolus immersus RN42</name>
    <dbReference type="NCBI Taxonomy" id="1160509"/>
    <lineage>
        <taxon>Eukaryota</taxon>
        <taxon>Fungi</taxon>
        <taxon>Dikarya</taxon>
        <taxon>Ascomycota</taxon>
        <taxon>Pezizomycotina</taxon>
        <taxon>Pezizomycetes</taxon>
        <taxon>Pezizales</taxon>
        <taxon>Ascobolaceae</taxon>
        <taxon>Ascobolus</taxon>
    </lineage>
</organism>
<dbReference type="InterPro" id="IPR021851">
    <property type="entry name" value="DUF3455"/>
</dbReference>
<proteinExistence type="predicted"/>
<sequence length="258" mass="27278">MQFLTLLTLGASLLTSVTAAPAPKVDLIGALLKRVSTIQASAANLCQNELNKAKFPIDKVPSDFFIPGLQLKKVVVGRGTQNYTCETSTAASVPALKGAIATLFDTSCLAAFTPTFLHSLSPELLSYPLSSVSSKTAQALTSGSHYFLLKKTPIFDFRPQNGIDVPAPAVIQGGASVGPEKMHEYTPAGSTPAPAGAPAGSNKLGAVDWLRLDNDGLRDQSYTKVYRINTAGGKAPANCEGAKAEFTVDYAAEYWFYQ</sequence>
<dbReference type="PANTHER" id="PTHR35567:SF1">
    <property type="entry name" value="CONSERVED FUNGAL PROTEIN (AFU_ORTHOLOGUE AFUA_1G14230)"/>
    <property type="match status" value="1"/>
</dbReference>
<feature type="chain" id="PRO_5018060784" description="Malate dehydrogenase" evidence="1">
    <location>
        <begin position="20"/>
        <end position="258"/>
    </location>
</feature>
<evidence type="ECO:0000313" key="3">
    <source>
        <dbReference type="Proteomes" id="UP000275078"/>
    </source>
</evidence>
<keyword evidence="1" id="KW-0732">Signal</keyword>
<dbReference type="OrthoDB" id="1859733at2759"/>
<dbReference type="EMBL" id="ML119677">
    <property type="protein sequence ID" value="RPA81703.1"/>
    <property type="molecule type" value="Genomic_DNA"/>
</dbReference>
<dbReference type="Pfam" id="PF11937">
    <property type="entry name" value="DUF3455"/>
    <property type="match status" value="1"/>
</dbReference>
<reference evidence="2 3" key="1">
    <citation type="journal article" date="2018" name="Nat. Ecol. Evol.">
        <title>Pezizomycetes genomes reveal the molecular basis of ectomycorrhizal truffle lifestyle.</title>
        <authorList>
            <person name="Murat C."/>
            <person name="Payen T."/>
            <person name="Noel B."/>
            <person name="Kuo A."/>
            <person name="Morin E."/>
            <person name="Chen J."/>
            <person name="Kohler A."/>
            <person name="Krizsan K."/>
            <person name="Balestrini R."/>
            <person name="Da Silva C."/>
            <person name="Montanini B."/>
            <person name="Hainaut M."/>
            <person name="Levati E."/>
            <person name="Barry K.W."/>
            <person name="Belfiori B."/>
            <person name="Cichocki N."/>
            <person name="Clum A."/>
            <person name="Dockter R.B."/>
            <person name="Fauchery L."/>
            <person name="Guy J."/>
            <person name="Iotti M."/>
            <person name="Le Tacon F."/>
            <person name="Lindquist E.A."/>
            <person name="Lipzen A."/>
            <person name="Malagnac F."/>
            <person name="Mello A."/>
            <person name="Molinier V."/>
            <person name="Miyauchi S."/>
            <person name="Poulain J."/>
            <person name="Riccioni C."/>
            <person name="Rubini A."/>
            <person name="Sitrit Y."/>
            <person name="Splivallo R."/>
            <person name="Traeger S."/>
            <person name="Wang M."/>
            <person name="Zifcakova L."/>
            <person name="Wipf D."/>
            <person name="Zambonelli A."/>
            <person name="Paolocci F."/>
            <person name="Nowrousian M."/>
            <person name="Ottonello S."/>
            <person name="Baldrian P."/>
            <person name="Spatafora J.W."/>
            <person name="Henrissat B."/>
            <person name="Nagy L.G."/>
            <person name="Aury J.M."/>
            <person name="Wincker P."/>
            <person name="Grigoriev I.V."/>
            <person name="Bonfante P."/>
            <person name="Martin F.M."/>
        </authorList>
    </citation>
    <scope>NUCLEOTIDE SEQUENCE [LARGE SCALE GENOMIC DNA]</scope>
    <source>
        <strain evidence="2 3">RN42</strain>
    </source>
</reference>
<evidence type="ECO:0000256" key="1">
    <source>
        <dbReference type="SAM" id="SignalP"/>
    </source>
</evidence>
<evidence type="ECO:0000313" key="2">
    <source>
        <dbReference type="EMBL" id="RPA81703.1"/>
    </source>
</evidence>
<gene>
    <name evidence="2" type="ORF">BJ508DRAFT_414620</name>
</gene>
<accession>A0A3N4I6J8</accession>
<dbReference type="Proteomes" id="UP000275078">
    <property type="component" value="Unassembled WGS sequence"/>
</dbReference>
<dbReference type="PANTHER" id="PTHR35567">
    <property type="entry name" value="MALATE DEHYDROGENASE (AFU_ORTHOLOGUE AFUA_2G13800)"/>
    <property type="match status" value="1"/>
</dbReference>
<evidence type="ECO:0008006" key="4">
    <source>
        <dbReference type="Google" id="ProtNLM"/>
    </source>
</evidence>
<name>A0A3N4I6J8_ASCIM</name>
<feature type="signal peptide" evidence="1">
    <location>
        <begin position="1"/>
        <end position="19"/>
    </location>
</feature>